<evidence type="ECO:0000313" key="2">
    <source>
        <dbReference type="EMBL" id="GAG69531.1"/>
    </source>
</evidence>
<dbReference type="AlphaFoldDB" id="X1BC35"/>
<reference evidence="2" key="1">
    <citation type="journal article" date="2014" name="Front. Microbiol.">
        <title>High frequency of phylogenetically diverse reductive dehalogenase-homologous genes in deep subseafloor sedimentary metagenomes.</title>
        <authorList>
            <person name="Kawai M."/>
            <person name="Futagami T."/>
            <person name="Toyoda A."/>
            <person name="Takaki Y."/>
            <person name="Nishi S."/>
            <person name="Hori S."/>
            <person name="Arai W."/>
            <person name="Tsubouchi T."/>
            <person name="Morono Y."/>
            <person name="Uchiyama I."/>
            <person name="Ito T."/>
            <person name="Fujiyama A."/>
            <person name="Inagaki F."/>
            <person name="Takami H."/>
        </authorList>
    </citation>
    <scope>NUCLEOTIDE SEQUENCE</scope>
    <source>
        <strain evidence="2">Expedition CK06-06</strain>
    </source>
</reference>
<evidence type="ECO:0000259" key="1">
    <source>
        <dbReference type="Pfam" id="PF06202"/>
    </source>
</evidence>
<proteinExistence type="predicted"/>
<dbReference type="EMBL" id="BART01006773">
    <property type="protein sequence ID" value="GAG69531.1"/>
    <property type="molecule type" value="Genomic_DNA"/>
</dbReference>
<gene>
    <name evidence="2" type="ORF">S01H4_15453</name>
</gene>
<organism evidence="2">
    <name type="scientific">marine sediment metagenome</name>
    <dbReference type="NCBI Taxonomy" id="412755"/>
    <lineage>
        <taxon>unclassified sequences</taxon>
        <taxon>metagenomes</taxon>
        <taxon>ecological metagenomes</taxon>
    </lineage>
</organism>
<name>X1BC35_9ZZZZ</name>
<comment type="caution">
    <text evidence="2">The sequence shown here is derived from an EMBL/GenBank/DDBJ whole genome shotgun (WGS) entry which is preliminary data.</text>
</comment>
<dbReference type="InterPro" id="IPR010401">
    <property type="entry name" value="AGL/Gdb1"/>
</dbReference>
<sequence>MVQQKAVIDTAARHLLTSHGLRSLAPQDPLYAGHYGGDTQQRDSVYHQGTVWGWLIGPFVSAHLRVYKDRQLARSFLQPLIYNMADHGLGTISEIFNGDPPFTPRGCIAQAWSVAEVLRAWLETEQY</sequence>
<dbReference type="SUPFAM" id="SSF48208">
    <property type="entry name" value="Six-hairpin glycosidases"/>
    <property type="match status" value="1"/>
</dbReference>
<dbReference type="InterPro" id="IPR008928">
    <property type="entry name" value="6-hairpin_glycosidase_sf"/>
</dbReference>
<dbReference type="GO" id="GO:0004134">
    <property type="term" value="F:4-alpha-glucanotransferase activity"/>
    <property type="evidence" value="ECO:0007669"/>
    <property type="project" value="InterPro"/>
</dbReference>
<feature type="domain" description="Glycogen debranching enzyme C-terminal" evidence="1">
    <location>
        <begin position="3"/>
        <end position="119"/>
    </location>
</feature>
<dbReference type="GO" id="GO:0005980">
    <property type="term" value="P:glycogen catabolic process"/>
    <property type="evidence" value="ECO:0007669"/>
    <property type="project" value="InterPro"/>
</dbReference>
<dbReference type="Gene3D" id="1.50.10.10">
    <property type="match status" value="1"/>
</dbReference>
<dbReference type="Pfam" id="PF06202">
    <property type="entry name" value="GDE_C"/>
    <property type="match status" value="1"/>
</dbReference>
<dbReference type="PANTHER" id="PTHR10569:SF2">
    <property type="entry name" value="GLYCOGEN DEBRANCHING ENZYME"/>
    <property type="match status" value="1"/>
</dbReference>
<protein>
    <recommendedName>
        <fullName evidence="1">Glycogen debranching enzyme C-terminal domain-containing protein</fullName>
    </recommendedName>
</protein>
<dbReference type="GO" id="GO:0004135">
    <property type="term" value="F:amylo-alpha-1,6-glucosidase activity"/>
    <property type="evidence" value="ECO:0007669"/>
    <property type="project" value="InterPro"/>
</dbReference>
<accession>X1BC35</accession>
<dbReference type="PANTHER" id="PTHR10569">
    <property type="entry name" value="GLYCOGEN DEBRANCHING ENZYME"/>
    <property type="match status" value="1"/>
</dbReference>
<dbReference type="InterPro" id="IPR032790">
    <property type="entry name" value="GDE_C"/>
</dbReference>
<dbReference type="InterPro" id="IPR012341">
    <property type="entry name" value="6hp_glycosidase-like_sf"/>
</dbReference>